<gene>
    <name evidence="1" type="ORF">FB389_0328</name>
</gene>
<dbReference type="GO" id="GO:0016740">
    <property type="term" value="F:transferase activity"/>
    <property type="evidence" value="ECO:0007669"/>
    <property type="project" value="UniProtKB-KW"/>
</dbReference>
<accession>A0A542SMJ2</accession>
<name>A0A542SMJ2_9MICO</name>
<sequence>MTPPMPSRDTPAGRAYNDLRNLARRQNRDLAEYITLYALEGFLVRLAASESAADFVLKGGVLMAAFAERRPTRDIDFAARGFANDIPEVEQRVRNILAVQRDDGLEFDENSVSGEQIRDEADYNGVRVKMTARLATAQVALHIDVNFGDPIWPAPTEAVLPLLLGGTLRLFGYPDHMVLAEKIVTALERGEQNTRWRDFTDIAAIARSRSVEGADLQEAIGVVARYRHVELEPLGPLLSHMPALAQRKWEVWRRKQRLDQSTPVSFADLLATCMTFVEPVLAGKTDRLQWNLSSLAWEEPAWAGTERVLDSPSSLIVDENTSD</sequence>
<reference evidence="1 2" key="1">
    <citation type="submission" date="2019-06" db="EMBL/GenBank/DDBJ databases">
        <title>Sequencing the genomes of 1000 actinobacteria strains.</title>
        <authorList>
            <person name="Klenk H.-P."/>
        </authorList>
    </citation>
    <scope>NUCLEOTIDE SEQUENCE [LARGE SCALE GENOMIC DNA]</scope>
    <source>
        <strain evidence="1 2">DSM 10596</strain>
    </source>
</reference>
<evidence type="ECO:0000313" key="2">
    <source>
        <dbReference type="Proteomes" id="UP000316181"/>
    </source>
</evidence>
<keyword evidence="1" id="KW-0808">Transferase</keyword>
<dbReference type="InterPro" id="IPR014942">
    <property type="entry name" value="AbiEii"/>
</dbReference>
<evidence type="ECO:0000313" key="1">
    <source>
        <dbReference type="EMBL" id="TQK75695.1"/>
    </source>
</evidence>
<dbReference type="Proteomes" id="UP000316181">
    <property type="component" value="Unassembled WGS sequence"/>
</dbReference>
<keyword evidence="2" id="KW-1185">Reference proteome</keyword>
<organism evidence="1 2">
    <name type="scientific">Rarobacter incanus</name>
    <dbReference type="NCBI Taxonomy" id="153494"/>
    <lineage>
        <taxon>Bacteria</taxon>
        <taxon>Bacillati</taxon>
        <taxon>Actinomycetota</taxon>
        <taxon>Actinomycetes</taxon>
        <taxon>Micrococcales</taxon>
        <taxon>Rarobacteraceae</taxon>
        <taxon>Rarobacter</taxon>
    </lineage>
</organism>
<dbReference type="AlphaFoldDB" id="A0A542SMJ2"/>
<dbReference type="RefSeq" id="WP_246043465.1">
    <property type="nucleotide sequence ID" value="NZ_BAAATB010000003.1"/>
</dbReference>
<comment type="caution">
    <text evidence="1">The sequence shown here is derived from an EMBL/GenBank/DDBJ whole genome shotgun (WGS) entry which is preliminary data.</text>
</comment>
<dbReference type="Pfam" id="PF08843">
    <property type="entry name" value="AbiEii"/>
    <property type="match status" value="1"/>
</dbReference>
<proteinExistence type="predicted"/>
<dbReference type="EMBL" id="VFNV01000001">
    <property type="protein sequence ID" value="TQK75695.1"/>
    <property type="molecule type" value="Genomic_DNA"/>
</dbReference>
<protein>
    <submittedName>
        <fullName evidence="1">Nucleotidyltransferase AbiEii toxin of type IV toxin-antitoxin system</fullName>
    </submittedName>
</protein>